<gene>
    <name evidence="2" type="ORF">SAMN02787073_1781</name>
</gene>
<dbReference type="InterPro" id="IPR001932">
    <property type="entry name" value="PPM-type_phosphatase-like_dom"/>
</dbReference>
<dbReference type="Gene3D" id="3.60.40.10">
    <property type="entry name" value="PPM-type phosphatase domain"/>
    <property type="match status" value="1"/>
</dbReference>
<organism evidence="2 3">
    <name type="scientific">Chryseobacterium vrystaatense</name>
    <dbReference type="NCBI Taxonomy" id="307480"/>
    <lineage>
        <taxon>Bacteria</taxon>
        <taxon>Pseudomonadati</taxon>
        <taxon>Bacteroidota</taxon>
        <taxon>Flavobacteriia</taxon>
        <taxon>Flavobacteriales</taxon>
        <taxon>Weeksellaceae</taxon>
        <taxon>Chryseobacterium group</taxon>
        <taxon>Chryseobacterium</taxon>
    </lineage>
</organism>
<proteinExistence type="predicted"/>
<accession>A0A1M5A3Z2</accession>
<dbReference type="Pfam" id="PF13672">
    <property type="entry name" value="PP2C_2"/>
    <property type="match status" value="1"/>
</dbReference>
<sequence>MNIYSALQMGDYHTLHCEDYLLTKKIGSDLLLCAVMDGCSTAMDSHFASAIMGKILRKIAIEKGYRDLYEKNHTKTLDEKLKEILQDLFEEMTFVKNRLMLDEKELLSTLIILLYNKKENTGVVVSVGDGVICIDGKITEFDRDNKPDYLAYHLHENFEKWYAQQHQKIFFDHINDISIATDGMSTFSRIKKTDNEDHIDPLEYMMISQSNISTEDMLNRKLKKLEHHYGLKPTDDLAIIRLIKECSIPL</sequence>
<evidence type="ECO:0000313" key="3">
    <source>
        <dbReference type="Proteomes" id="UP000184108"/>
    </source>
</evidence>
<evidence type="ECO:0000313" key="2">
    <source>
        <dbReference type="EMBL" id="SHF24562.1"/>
    </source>
</evidence>
<reference evidence="3" key="1">
    <citation type="submission" date="2016-11" db="EMBL/GenBank/DDBJ databases">
        <authorList>
            <person name="Varghese N."/>
            <person name="Submissions S."/>
        </authorList>
    </citation>
    <scope>NUCLEOTIDE SEQUENCE [LARGE SCALE GENOMIC DNA]</scope>
    <source>
        <strain evidence="3">YR203</strain>
    </source>
</reference>
<dbReference type="InterPro" id="IPR036457">
    <property type="entry name" value="PPM-type-like_dom_sf"/>
</dbReference>
<dbReference type="RefSeq" id="WP_073172786.1">
    <property type="nucleotide sequence ID" value="NZ_FQVE01000002.1"/>
</dbReference>
<feature type="domain" description="PPM-type phosphatase" evidence="1">
    <location>
        <begin position="15"/>
        <end position="223"/>
    </location>
</feature>
<dbReference type="AlphaFoldDB" id="A0A1M5A3Z2"/>
<protein>
    <submittedName>
        <fullName evidence="2">Protein phosphatase 2C</fullName>
    </submittedName>
</protein>
<dbReference type="SUPFAM" id="SSF81606">
    <property type="entry name" value="PP2C-like"/>
    <property type="match status" value="1"/>
</dbReference>
<dbReference type="Proteomes" id="UP000184108">
    <property type="component" value="Unassembled WGS sequence"/>
</dbReference>
<dbReference type="EMBL" id="FQVE01000002">
    <property type="protein sequence ID" value="SHF24562.1"/>
    <property type="molecule type" value="Genomic_DNA"/>
</dbReference>
<name>A0A1M5A3Z2_9FLAO</name>
<evidence type="ECO:0000259" key="1">
    <source>
        <dbReference type="Pfam" id="PF13672"/>
    </source>
</evidence>